<dbReference type="EMBL" id="QSBM01000010">
    <property type="protein sequence ID" value="RGX28819.1"/>
    <property type="molecule type" value="Genomic_DNA"/>
</dbReference>
<accession>A0A413FEF6</accession>
<dbReference type="RefSeq" id="WP_007707291.1">
    <property type="nucleotide sequence ID" value="NZ_JAWRJJ010000254.1"/>
</dbReference>
<reference evidence="1 2" key="1">
    <citation type="submission" date="2018-08" db="EMBL/GenBank/DDBJ databases">
        <title>A genome reference for cultivated species of the human gut microbiota.</title>
        <authorList>
            <person name="Zou Y."/>
            <person name="Xue W."/>
            <person name="Luo G."/>
        </authorList>
    </citation>
    <scope>NUCLEOTIDE SEQUENCE [LARGE SCALE GENOMIC DNA]</scope>
    <source>
        <strain evidence="1 2">AF04-15</strain>
    </source>
</reference>
<comment type="caution">
    <text evidence="1">The sequence shown here is derived from an EMBL/GenBank/DDBJ whole genome shotgun (WGS) entry which is preliminary data.</text>
</comment>
<organism evidence="1 2">
    <name type="scientific">Enterocloster asparagiformis</name>
    <dbReference type="NCBI Taxonomy" id="333367"/>
    <lineage>
        <taxon>Bacteria</taxon>
        <taxon>Bacillati</taxon>
        <taxon>Bacillota</taxon>
        <taxon>Clostridia</taxon>
        <taxon>Lachnospirales</taxon>
        <taxon>Lachnospiraceae</taxon>
        <taxon>Enterocloster</taxon>
    </lineage>
</organism>
<gene>
    <name evidence="1" type="ORF">DWV29_14505</name>
</gene>
<dbReference type="Proteomes" id="UP000283880">
    <property type="component" value="Unassembled WGS sequence"/>
</dbReference>
<dbReference type="AlphaFoldDB" id="A0A413FEF6"/>
<name>A0A413FEF6_9FIRM</name>
<proteinExistence type="predicted"/>
<sequence length="110" mass="12550">MQTIIIVLDPGELVNPDLDLRYCVPDRIAELTNDSIRDNGYDYIDTEEHKPGPLMGIWLETEDAGENWPAVLNILQMEKFRGNDLSKSAKIYISDHEADDIENCVLVYPQ</sequence>
<protein>
    <submittedName>
        <fullName evidence="1">Uncharacterized protein</fullName>
    </submittedName>
</protein>
<evidence type="ECO:0000313" key="2">
    <source>
        <dbReference type="Proteomes" id="UP000283880"/>
    </source>
</evidence>
<evidence type="ECO:0000313" key="1">
    <source>
        <dbReference type="EMBL" id="RGX28819.1"/>
    </source>
</evidence>
<dbReference type="OrthoDB" id="289488at2"/>